<dbReference type="RefSeq" id="WP_020773043.1">
    <property type="nucleotide sequence ID" value="NZ_ANIK01000031.1"/>
</dbReference>
<evidence type="ECO:0000313" key="2">
    <source>
        <dbReference type="EMBL" id="EMJ95744.1"/>
    </source>
</evidence>
<comment type="caution">
    <text evidence="2">The sequence shown here is derived from an EMBL/GenBank/DDBJ whole genome shotgun (WGS) entry which is preliminary data.</text>
</comment>
<dbReference type="AlphaFoldDB" id="M6CVJ0"/>
<dbReference type="PATRIC" id="fig|1218565.3.peg.1680"/>
<sequence length="102" mass="12419">MSKWYDPAELEAFLGSLPKFRNRLRLATEYKNLRTKAPKELRYIILIQRLYLQKKILLRRNEWMKRELRSIFSEKIHLESELESLEKRLKEIRDENTNLIGG</sequence>
<gene>
    <name evidence="2" type="ORF">LEP1GSC194_3086</name>
</gene>
<dbReference type="OrthoDB" id="339970at2"/>
<reference evidence="2 3" key="1">
    <citation type="submission" date="2013-01" db="EMBL/GenBank/DDBJ databases">
        <authorList>
            <person name="Harkins D.M."/>
            <person name="Durkin A.S."/>
            <person name="Brinkac L.M."/>
            <person name="Haft D.H."/>
            <person name="Selengut J.D."/>
            <person name="Sanka R."/>
            <person name="DePew J."/>
            <person name="Purushe J."/>
            <person name="Galloway R.L."/>
            <person name="Vinetz J.M."/>
            <person name="Sutton G.G."/>
            <person name="Nierman W.C."/>
            <person name="Fouts D.E."/>
        </authorList>
    </citation>
    <scope>NUCLEOTIDE SEQUENCE [LARGE SCALE GENOMIC DNA]</scope>
    <source>
        <strain evidence="2 3">79601</strain>
    </source>
</reference>
<dbReference type="NCBIfam" id="NF047661">
    <property type="entry name" value="LIC_10907"/>
    <property type="match status" value="1"/>
</dbReference>
<organism evidence="2 3">
    <name type="scientific">Leptospira alstonii serovar Sichuan str. 79601</name>
    <dbReference type="NCBI Taxonomy" id="1218565"/>
    <lineage>
        <taxon>Bacteria</taxon>
        <taxon>Pseudomonadati</taxon>
        <taxon>Spirochaetota</taxon>
        <taxon>Spirochaetia</taxon>
        <taxon>Leptospirales</taxon>
        <taxon>Leptospiraceae</taxon>
        <taxon>Leptospira</taxon>
    </lineage>
</organism>
<name>M6CVJ0_9LEPT</name>
<protein>
    <submittedName>
        <fullName evidence="2">Uncharacterized protein</fullName>
    </submittedName>
</protein>
<dbReference type="NCBIfam" id="NF047689">
    <property type="entry name" value="LIC10907_fam"/>
    <property type="match status" value="1"/>
</dbReference>
<feature type="coiled-coil region" evidence="1">
    <location>
        <begin position="68"/>
        <end position="102"/>
    </location>
</feature>
<dbReference type="Proteomes" id="UP000011988">
    <property type="component" value="Unassembled WGS sequence"/>
</dbReference>
<proteinExistence type="predicted"/>
<evidence type="ECO:0000256" key="1">
    <source>
        <dbReference type="SAM" id="Coils"/>
    </source>
</evidence>
<accession>M6CVJ0</accession>
<evidence type="ECO:0000313" key="3">
    <source>
        <dbReference type="Proteomes" id="UP000011988"/>
    </source>
</evidence>
<dbReference type="EMBL" id="ANIK01000031">
    <property type="protein sequence ID" value="EMJ95744.1"/>
    <property type="molecule type" value="Genomic_DNA"/>
</dbReference>
<keyword evidence="1" id="KW-0175">Coiled coil</keyword>